<feature type="compositionally biased region" description="Basic and acidic residues" evidence="1">
    <location>
        <begin position="160"/>
        <end position="172"/>
    </location>
</feature>
<dbReference type="InterPro" id="IPR052423">
    <property type="entry name" value="EMIR"/>
</dbReference>
<name>A0AAE0FH01_9CHLO</name>
<dbReference type="Gene3D" id="1.10.287.110">
    <property type="entry name" value="DnaJ domain"/>
    <property type="match status" value="1"/>
</dbReference>
<dbReference type="Proteomes" id="UP001190700">
    <property type="component" value="Unassembled WGS sequence"/>
</dbReference>
<dbReference type="Pfam" id="PF00226">
    <property type="entry name" value="DnaJ"/>
    <property type="match status" value="1"/>
</dbReference>
<feature type="compositionally biased region" description="Basic and acidic residues" evidence="1">
    <location>
        <begin position="22"/>
        <end position="31"/>
    </location>
</feature>
<gene>
    <name evidence="3" type="ORF">CYMTET_31579</name>
</gene>
<organism evidence="3 4">
    <name type="scientific">Cymbomonas tetramitiformis</name>
    <dbReference type="NCBI Taxonomy" id="36881"/>
    <lineage>
        <taxon>Eukaryota</taxon>
        <taxon>Viridiplantae</taxon>
        <taxon>Chlorophyta</taxon>
        <taxon>Pyramimonadophyceae</taxon>
        <taxon>Pyramimonadales</taxon>
        <taxon>Pyramimonadaceae</taxon>
        <taxon>Cymbomonas</taxon>
    </lineage>
</organism>
<dbReference type="InterPro" id="IPR036869">
    <property type="entry name" value="J_dom_sf"/>
</dbReference>
<dbReference type="InterPro" id="IPR026894">
    <property type="entry name" value="DnaJ_X"/>
</dbReference>
<keyword evidence="4" id="KW-1185">Reference proteome</keyword>
<dbReference type="EMBL" id="LGRX02018752">
    <property type="protein sequence ID" value="KAK3259424.1"/>
    <property type="molecule type" value="Genomic_DNA"/>
</dbReference>
<evidence type="ECO:0000256" key="1">
    <source>
        <dbReference type="SAM" id="MobiDB-lite"/>
    </source>
</evidence>
<dbReference type="CDD" id="cd06257">
    <property type="entry name" value="DnaJ"/>
    <property type="match status" value="1"/>
</dbReference>
<reference evidence="3 4" key="1">
    <citation type="journal article" date="2015" name="Genome Biol. Evol.">
        <title>Comparative Genomics of a Bacterivorous Green Alga Reveals Evolutionary Causalities and Consequences of Phago-Mixotrophic Mode of Nutrition.</title>
        <authorList>
            <person name="Burns J.A."/>
            <person name="Paasch A."/>
            <person name="Narechania A."/>
            <person name="Kim E."/>
        </authorList>
    </citation>
    <scope>NUCLEOTIDE SEQUENCE [LARGE SCALE GENOMIC DNA]</scope>
    <source>
        <strain evidence="3 4">PLY_AMNH</strain>
    </source>
</reference>
<dbReference type="InterPro" id="IPR001623">
    <property type="entry name" value="DnaJ_domain"/>
</dbReference>
<evidence type="ECO:0000259" key="2">
    <source>
        <dbReference type="PROSITE" id="PS50076"/>
    </source>
</evidence>
<feature type="region of interest" description="Disordered" evidence="1">
    <location>
        <begin position="331"/>
        <end position="356"/>
    </location>
</feature>
<feature type="compositionally biased region" description="Basic residues" evidence="1">
    <location>
        <begin position="179"/>
        <end position="196"/>
    </location>
</feature>
<dbReference type="SMART" id="SM00271">
    <property type="entry name" value="DnaJ"/>
    <property type="match status" value="1"/>
</dbReference>
<feature type="compositionally biased region" description="Polar residues" evidence="1">
    <location>
        <begin position="49"/>
        <end position="62"/>
    </location>
</feature>
<comment type="caution">
    <text evidence="3">The sequence shown here is derived from an EMBL/GenBank/DDBJ whole genome shotgun (WGS) entry which is preliminary data.</text>
</comment>
<dbReference type="PANTHER" id="PTHR44094">
    <property type="entry name" value="DNAJ HEAT SHOCK N-TERMINAL DOMAIN-CONTAINING PROTEIN"/>
    <property type="match status" value="1"/>
</dbReference>
<dbReference type="PRINTS" id="PR00625">
    <property type="entry name" value="JDOMAIN"/>
</dbReference>
<proteinExistence type="predicted"/>
<dbReference type="SUPFAM" id="SSF46565">
    <property type="entry name" value="Chaperone J-domain"/>
    <property type="match status" value="1"/>
</dbReference>
<feature type="region of interest" description="Disordered" evidence="1">
    <location>
        <begin position="1"/>
        <end position="75"/>
    </location>
</feature>
<feature type="region of interest" description="Disordered" evidence="1">
    <location>
        <begin position="154"/>
        <end position="204"/>
    </location>
</feature>
<sequence length="679" mass="73965">MPNTAPEGVDSHLQSPGGSEPHNPEELRDTVFEFAPTRVNGTPEEHRITSSPLSTFKTNPSYDSGYEPLSRQSSAPSPALEAANIILASWTSGKYDSSEVNPLRQDPQFPFHDNGLLFDAPQPENVRIGDPSVPLDEQESLELVDIAPKDAGHNTITDTKCNKDLNGDRQLEGGETATRRGRRGSSGRRRMMSRRRGGGEEEEEDVSFDASGLIGFSLRRPKDFQAGLSSGVKNLFRGVVAGMVGFFAAPILCARTEGLKGCGKGTMAGIAGVVLMPIGGVLTATVQITRGIVNTPQACLRKAKGDAMWDEDKREWNSQSVEDRFQELFPAGEETGSGAGAAAEETNGAGAGGEARVREPVETELYEVLGVAPSASAAEIKKAYYKGAMKTHPDKHPDDPEAKHKFQEIGEAYQILGEEEKRQQYDLHGREGLETSGLNPAEFFAMMFGGEKFEPLIGKLSVATAASIDTQSENPENDIEIMQKMREVKLAKELVGSLTETAESKEEWSKRMDAWAAALASEPFGKGMLYSIGFMYHSLGLKYFQALPWTATAKAFKHSAQTKFNIVQAVRKAGMQETELAKAAETEDEDEAAKAAEAIESTFISVVWAMTVLDMESTLKSVCKLVLRDPGVTRAARRKRAKKLADLGKIFLCHGVPDPDLKGEMRSAEEKIEEEIRTR</sequence>
<evidence type="ECO:0000313" key="4">
    <source>
        <dbReference type="Proteomes" id="UP001190700"/>
    </source>
</evidence>
<protein>
    <recommendedName>
        <fullName evidence="2">J domain-containing protein</fullName>
    </recommendedName>
</protein>
<dbReference type="AlphaFoldDB" id="A0AAE0FH01"/>
<dbReference type="PANTHER" id="PTHR44094:SF8">
    <property type="entry name" value="DNAJ HEAT SHOCK N-TERMINAL DOMAIN-CONTAINING PROTEIN-RELATED"/>
    <property type="match status" value="1"/>
</dbReference>
<evidence type="ECO:0000313" key="3">
    <source>
        <dbReference type="EMBL" id="KAK3259424.1"/>
    </source>
</evidence>
<dbReference type="Pfam" id="PF14308">
    <property type="entry name" value="DnaJ-X"/>
    <property type="match status" value="1"/>
</dbReference>
<feature type="compositionally biased region" description="Low complexity" evidence="1">
    <location>
        <begin position="331"/>
        <end position="348"/>
    </location>
</feature>
<feature type="domain" description="J" evidence="2">
    <location>
        <begin position="364"/>
        <end position="429"/>
    </location>
</feature>
<accession>A0AAE0FH01</accession>
<dbReference type="PROSITE" id="PS50076">
    <property type="entry name" value="DNAJ_2"/>
    <property type="match status" value="1"/>
</dbReference>